<organism evidence="1 2">
    <name type="scientific">Thiohalorhabdus methylotrophus</name>
    <dbReference type="NCBI Taxonomy" id="3242694"/>
    <lineage>
        <taxon>Bacteria</taxon>
        <taxon>Pseudomonadati</taxon>
        <taxon>Pseudomonadota</taxon>
        <taxon>Gammaproteobacteria</taxon>
        <taxon>Thiohalorhabdales</taxon>
        <taxon>Thiohalorhabdaceae</taxon>
        <taxon>Thiohalorhabdus</taxon>
    </lineage>
</organism>
<dbReference type="Proteomes" id="UP001575181">
    <property type="component" value="Unassembled WGS sequence"/>
</dbReference>
<reference evidence="1 2" key="1">
    <citation type="submission" date="2024-08" db="EMBL/GenBank/DDBJ databases">
        <title>Whole-genome sequencing of halo(alkali)philic microorganisms from hypersaline lakes.</title>
        <authorList>
            <person name="Sorokin D.Y."/>
            <person name="Merkel A.Y."/>
            <person name="Messina E."/>
            <person name="Yakimov M."/>
        </authorList>
    </citation>
    <scope>NUCLEOTIDE SEQUENCE [LARGE SCALE GENOMIC DNA]</scope>
    <source>
        <strain evidence="1 2">Cl-TMA</strain>
    </source>
</reference>
<proteinExistence type="predicted"/>
<evidence type="ECO:0000313" key="2">
    <source>
        <dbReference type="Proteomes" id="UP001575181"/>
    </source>
</evidence>
<gene>
    <name evidence="1" type="ORF">ACERLL_11115</name>
</gene>
<keyword evidence="2" id="KW-1185">Reference proteome</keyword>
<protein>
    <submittedName>
        <fullName evidence="1">Uncharacterized protein</fullName>
    </submittedName>
</protein>
<evidence type="ECO:0000313" key="1">
    <source>
        <dbReference type="EMBL" id="MFA9461375.1"/>
    </source>
</evidence>
<comment type="caution">
    <text evidence="1">The sequence shown here is derived from an EMBL/GenBank/DDBJ whole genome shotgun (WGS) entry which is preliminary data.</text>
</comment>
<dbReference type="EMBL" id="JBGUAW010000007">
    <property type="protein sequence ID" value="MFA9461375.1"/>
    <property type="molecule type" value="Genomic_DNA"/>
</dbReference>
<sequence length="149" mass="17034">MERFAERYWGRFTGCIRWEQAEDAARGVEAMGGVWYAARPEAEESDDAERLDGAGAARLLRTRLAEMRRLKKGEFCNLVFVDDAEAPNLIKIFHPRRAGDACRVGGEPVRPWLVLSRYPVDPTVFAPRGEGREGKRTWWKRMLRIGAPE</sequence>
<name>A0ABV4TZ62_9GAMM</name>
<dbReference type="RefSeq" id="WP_373656164.1">
    <property type="nucleotide sequence ID" value="NZ_JBGUAW010000007.1"/>
</dbReference>
<accession>A0ABV4TZ62</accession>